<proteinExistence type="predicted"/>
<keyword evidence="2" id="KW-1185">Reference proteome</keyword>
<name>A0A9P8PPI9_9ASCO</name>
<evidence type="ECO:0000313" key="1">
    <source>
        <dbReference type="EMBL" id="KAH3676048.1"/>
    </source>
</evidence>
<gene>
    <name evidence="1" type="ORF">WICMUC_002345</name>
</gene>
<accession>A0A9P8PPI9</accession>
<reference evidence="1" key="1">
    <citation type="journal article" date="2021" name="Open Biol.">
        <title>Shared evolutionary footprints suggest mitochondrial oxidative damage underlies multiple complex I losses in fungi.</title>
        <authorList>
            <person name="Schikora-Tamarit M.A."/>
            <person name="Marcet-Houben M."/>
            <person name="Nosek J."/>
            <person name="Gabaldon T."/>
        </authorList>
    </citation>
    <scope>NUCLEOTIDE SEQUENCE</scope>
    <source>
        <strain evidence="1">CBS6341</strain>
    </source>
</reference>
<dbReference type="EMBL" id="JAEUBF010000681">
    <property type="protein sequence ID" value="KAH3676048.1"/>
    <property type="molecule type" value="Genomic_DNA"/>
</dbReference>
<organism evidence="1 2">
    <name type="scientific">Wickerhamomyces mucosus</name>
    <dbReference type="NCBI Taxonomy" id="1378264"/>
    <lineage>
        <taxon>Eukaryota</taxon>
        <taxon>Fungi</taxon>
        <taxon>Dikarya</taxon>
        <taxon>Ascomycota</taxon>
        <taxon>Saccharomycotina</taxon>
        <taxon>Saccharomycetes</taxon>
        <taxon>Phaffomycetales</taxon>
        <taxon>Wickerhamomycetaceae</taxon>
        <taxon>Wickerhamomyces</taxon>
    </lineage>
</organism>
<reference evidence="1" key="2">
    <citation type="submission" date="2021-01" db="EMBL/GenBank/DDBJ databases">
        <authorList>
            <person name="Schikora-Tamarit M.A."/>
        </authorList>
    </citation>
    <scope>NUCLEOTIDE SEQUENCE</scope>
    <source>
        <strain evidence="1">CBS6341</strain>
    </source>
</reference>
<comment type="caution">
    <text evidence="1">The sequence shown here is derived from an EMBL/GenBank/DDBJ whole genome shotgun (WGS) entry which is preliminary data.</text>
</comment>
<dbReference type="AlphaFoldDB" id="A0A9P8PPI9"/>
<dbReference type="Proteomes" id="UP000769528">
    <property type="component" value="Unassembled WGS sequence"/>
</dbReference>
<protein>
    <submittedName>
        <fullName evidence="1">Uncharacterized protein</fullName>
    </submittedName>
</protein>
<sequence>MLNKSSLVIPGFLGTPAGIKTTSVPVKVFFKPSSSSGVKPSTFELVGTCEISAATPLAPLISYKDNDVTLWFNFNNNDNG</sequence>
<evidence type="ECO:0000313" key="2">
    <source>
        <dbReference type="Proteomes" id="UP000769528"/>
    </source>
</evidence>